<protein>
    <submittedName>
        <fullName evidence="1">Uncharacterized protein</fullName>
    </submittedName>
</protein>
<name>A0A4Y1Z872_9BACL</name>
<proteinExistence type="predicted"/>
<evidence type="ECO:0000313" key="1">
    <source>
        <dbReference type="EMBL" id="GAY75239.1"/>
    </source>
</evidence>
<dbReference type="Proteomes" id="UP000319716">
    <property type="component" value="Unassembled WGS sequence"/>
</dbReference>
<comment type="caution">
    <text evidence="1">The sequence shown here is derived from an EMBL/GenBank/DDBJ whole genome shotgun (WGS) entry which is preliminary data.</text>
</comment>
<accession>A0A4Y1Z872</accession>
<dbReference type="EMBL" id="BEXB01000004">
    <property type="protein sequence ID" value="GAY75239.1"/>
    <property type="molecule type" value="Genomic_DNA"/>
</dbReference>
<dbReference type="AlphaFoldDB" id="A0A4Y1Z872"/>
<sequence>MGMWQTKEALIDLLYEMVRVDADFAFCPQELLIDGIHELFKD</sequence>
<organism evidence="1 2">
    <name type="scientific">Sporolactobacillus inulinus</name>
    <dbReference type="NCBI Taxonomy" id="2078"/>
    <lineage>
        <taxon>Bacteria</taxon>
        <taxon>Bacillati</taxon>
        <taxon>Bacillota</taxon>
        <taxon>Bacilli</taxon>
        <taxon>Bacillales</taxon>
        <taxon>Sporolactobacillaceae</taxon>
        <taxon>Sporolactobacillus</taxon>
    </lineage>
</organism>
<gene>
    <name evidence="1" type="ORF">NBRC111894_793</name>
</gene>
<evidence type="ECO:0000313" key="2">
    <source>
        <dbReference type="Proteomes" id="UP000319716"/>
    </source>
</evidence>
<dbReference type="RefSeq" id="WP_262392163.1">
    <property type="nucleotide sequence ID" value="NZ_BEXB01000004.1"/>
</dbReference>
<reference evidence="1 2" key="1">
    <citation type="submission" date="2017-11" db="EMBL/GenBank/DDBJ databases">
        <title>Draft Genome Sequence of Sporolactobacillus inulinus NBRC 111894 Isolated from Koso, a Japanese Sugar-Vegetable Fermented Beverage.</title>
        <authorList>
            <person name="Chiou T.Y."/>
            <person name="Oshima K."/>
            <person name="Suda W."/>
            <person name="Hattori M."/>
            <person name="Takahashi T."/>
        </authorList>
    </citation>
    <scope>NUCLEOTIDE SEQUENCE [LARGE SCALE GENOMIC DNA]</scope>
    <source>
        <strain evidence="1 2">NBRC111894</strain>
    </source>
</reference>